<gene>
    <name evidence="1" type="primary">AVEN_199167_1</name>
    <name evidence="1" type="ORF">TNCT_519921</name>
</gene>
<comment type="caution">
    <text evidence="1">The sequence shown here is derived from an EMBL/GenBank/DDBJ whole genome shotgun (WGS) entry which is preliminary data.</text>
</comment>
<dbReference type="SUPFAM" id="SSF56672">
    <property type="entry name" value="DNA/RNA polymerases"/>
    <property type="match status" value="1"/>
</dbReference>
<proteinExistence type="predicted"/>
<evidence type="ECO:0000313" key="2">
    <source>
        <dbReference type="Proteomes" id="UP000887116"/>
    </source>
</evidence>
<organism evidence="1 2">
    <name type="scientific">Trichonephila clavata</name>
    <name type="common">Joro spider</name>
    <name type="synonym">Nephila clavata</name>
    <dbReference type="NCBI Taxonomy" id="2740835"/>
    <lineage>
        <taxon>Eukaryota</taxon>
        <taxon>Metazoa</taxon>
        <taxon>Ecdysozoa</taxon>
        <taxon>Arthropoda</taxon>
        <taxon>Chelicerata</taxon>
        <taxon>Arachnida</taxon>
        <taxon>Araneae</taxon>
        <taxon>Araneomorphae</taxon>
        <taxon>Entelegynae</taxon>
        <taxon>Araneoidea</taxon>
        <taxon>Nephilidae</taxon>
        <taxon>Trichonephila</taxon>
    </lineage>
</organism>
<dbReference type="AlphaFoldDB" id="A0A8X6LCW2"/>
<accession>A0A8X6LCW2</accession>
<sequence>MNYFELDPVHFYSTLSLTWSAGIKTTNVTLELLTDINMYLMLESGIRGGMCLVSKRYSKANNKYLDNFDEMSPSKFIISLDVNNLYGTTMAFYILPESEFRFLNKKEIDKFDLMSFDMLRKKVVHLYKVSFEDKCFVQAEFHVEKDDGGNYFN</sequence>
<reference evidence="1" key="1">
    <citation type="submission" date="2020-07" db="EMBL/GenBank/DDBJ databases">
        <title>Multicomponent nature underlies the extraordinary mechanical properties of spider dragline silk.</title>
        <authorList>
            <person name="Kono N."/>
            <person name="Nakamura H."/>
            <person name="Mori M."/>
            <person name="Yoshida Y."/>
            <person name="Ohtoshi R."/>
            <person name="Malay A.D."/>
            <person name="Moran D.A.P."/>
            <person name="Tomita M."/>
            <person name="Numata K."/>
            <person name="Arakawa K."/>
        </authorList>
    </citation>
    <scope>NUCLEOTIDE SEQUENCE</scope>
</reference>
<dbReference type="PANTHER" id="PTHR31511:SF12">
    <property type="entry name" value="RHO TERMINATION FACTOR N-TERMINAL DOMAIN-CONTAINING PROTEIN"/>
    <property type="match status" value="1"/>
</dbReference>
<protein>
    <recommendedName>
        <fullName evidence="3">DNA-directed DNA polymerase</fullName>
    </recommendedName>
</protein>
<dbReference type="GO" id="GO:0071897">
    <property type="term" value="P:DNA biosynthetic process"/>
    <property type="evidence" value="ECO:0007669"/>
    <property type="project" value="UniProtKB-ARBA"/>
</dbReference>
<keyword evidence="2" id="KW-1185">Reference proteome</keyword>
<dbReference type="InterPro" id="IPR043502">
    <property type="entry name" value="DNA/RNA_pol_sf"/>
</dbReference>
<dbReference type="EMBL" id="BMAO01025816">
    <property type="protein sequence ID" value="GFR05095.1"/>
    <property type="molecule type" value="Genomic_DNA"/>
</dbReference>
<name>A0A8X6LCW2_TRICU</name>
<evidence type="ECO:0008006" key="3">
    <source>
        <dbReference type="Google" id="ProtNLM"/>
    </source>
</evidence>
<evidence type="ECO:0000313" key="1">
    <source>
        <dbReference type="EMBL" id="GFR05095.1"/>
    </source>
</evidence>
<dbReference type="PANTHER" id="PTHR31511">
    <property type="entry name" value="PROTEIN CBG23764"/>
    <property type="match status" value="1"/>
</dbReference>
<dbReference type="Proteomes" id="UP000887116">
    <property type="component" value="Unassembled WGS sequence"/>
</dbReference>
<dbReference type="OrthoDB" id="6429905at2759"/>